<feature type="compositionally biased region" description="Basic and acidic residues" evidence="1">
    <location>
        <begin position="68"/>
        <end position="92"/>
    </location>
</feature>
<name>A0A9J6FWS5_HAELO</name>
<proteinExistence type="predicted"/>
<evidence type="ECO:0000256" key="1">
    <source>
        <dbReference type="SAM" id="MobiDB-lite"/>
    </source>
</evidence>
<keyword evidence="3" id="KW-1185">Reference proteome</keyword>
<organism evidence="2 3">
    <name type="scientific">Haemaphysalis longicornis</name>
    <name type="common">Bush tick</name>
    <dbReference type="NCBI Taxonomy" id="44386"/>
    <lineage>
        <taxon>Eukaryota</taxon>
        <taxon>Metazoa</taxon>
        <taxon>Ecdysozoa</taxon>
        <taxon>Arthropoda</taxon>
        <taxon>Chelicerata</taxon>
        <taxon>Arachnida</taxon>
        <taxon>Acari</taxon>
        <taxon>Parasitiformes</taxon>
        <taxon>Ixodida</taxon>
        <taxon>Ixodoidea</taxon>
        <taxon>Ixodidae</taxon>
        <taxon>Haemaphysalinae</taxon>
        <taxon>Haemaphysalis</taxon>
    </lineage>
</organism>
<sequence length="100" mass="11392">MTRVPLFASVATDLNTHNQPVSLKNHFSENPVGDMMSADERTTNGGKYCVLCKHIGHLAVDAERLEKANYQKNGKEQKASRSDRTSRGRSERLFMVWRNR</sequence>
<evidence type="ECO:0000313" key="2">
    <source>
        <dbReference type="EMBL" id="KAH9367263.1"/>
    </source>
</evidence>
<protein>
    <submittedName>
        <fullName evidence="2">Uncharacterized protein</fullName>
    </submittedName>
</protein>
<feature type="region of interest" description="Disordered" evidence="1">
    <location>
        <begin position="68"/>
        <end position="100"/>
    </location>
</feature>
<comment type="caution">
    <text evidence="2">The sequence shown here is derived from an EMBL/GenBank/DDBJ whole genome shotgun (WGS) entry which is preliminary data.</text>
</comment>
<accession>A0A9J6FWS5</accession>
<reference evidence="2 3" key="1">
    <citation type="journal article" date="2020" name="Cell">
        <title>Large-Scale Comparative Analyses of Tick Genomes Elucidate Their Genetic Diversity and Vector Capacities.</title>
        <authorList>
            <consortium name="Tick Genome and Microbiome Consortium (TIGMIC)"/>
            <person name="Jia N."/>
            <person name="Wang J."/>
            <person name="Shi W."/>
            <person name="Du L."/>
            <person name="Sun Y."/>
            <person name="Zhan W."/>
            <person name="Jiang J.F."/>
            <person name="Wang Q."/>
            <person name="Zhang B."/>
            <person name="Ji P."/>
            <person name="Bell-Sakyi L."/>
            <person name="Cui X.M."/>
            <person name="Yuan T.T."/>
            <person name="Jiang B.G."/>
            <person name="Yang W.F."/>
            <person name="Lam T.T."/>
            <person name="Chang Q.C."/>
            <person name="Ding S.J."/>
            <person name="Wang X.J."/>
            <person name="Zhu J.G."/>
            <person name="Ruan X.D."/>
            <person name="Zhao L."/>
            <person name="Wei J.T."/>
            <person name="Ye R.Z."/>
            <person name="Que T.C."/>
            <person name="Du C.H."/>
            <person name="Zhou Y.H."/>
            <person name="Cheng J.X."/>
            <person name="Dai P.F."/>
            <person name="Guo W.B."/>
            <person name="Han X.H."/>
            <person name="Huang E.J."/>
            <person name="Li L.F."/>
            <person name="Wei W."/>
            <person name="Gao Y.C."/>
            <person name="Liu J.Z."/>
            <person name="Shao H.Z."/>
            <person name="Wang X."/>
            <person name="Wang C.C."/>
            <person name="Yang T.C."/>
            <person name="Huo Q.B."/>
            <person name="Li W."/>
            <person name="Chen H.Y."/>
            <person name="Chen S.E."/>
            <person name="Zhou L.G."/>
            <person name="Ni X.B."/>
            <person name="Tian J.H."/>
            <person name="Sheng Y."/>
            <person name="Liu T."/>
            <person name="Pan Y.S."/>
            <person name="Xia L.Y."/>
            <person name="Li J."/>
            <person name="Zhao F."/>
            <person name="Cao W.C."/>
        </authorList>
    </citation>
    <scope>NUCLEOTIDE SEQUENCE [LARGE SCALE GENOMIC DNA]</scope>
    <source>
        <strain evidence="2">HaeL-2018</strain>
    </source>
</reference>
<gene>
    <name evidence="2" type="ORF">HPB48_013614</name>
</gene>
<dbReference type="VEuPathDB" id="VectorBase:HLOH_055182"/>
<dbReference type="Proteomes" id="UP000821853">
    <property type="component" value="Chromosome 2"/>
</dbReference>
<dbReference type="EMBL" id="JABSTR010000004">
    <property type="protein sequence ID" value="KAH9367263.1"/>
    <property type="molecule type" value="Genomic_DNA"/>
</dbReference>
<dbReference type="AlphaFoldDB" id="A0A9J6FWS5"/>
<evidence type="ECO:0000313" key="3">
    <source>
        <dbReference type="Proteomes" id="UP000821853"/>
    </source>
</evidence>